<feature type="domain" description="Zinc-ribbon" evidence="3">
    <location>
        <begin position="2"/>
        <end position="22"/>
    </location>
</feature>
<proteinExistence type="predicted"/>
<dbReference type="EMBL" id="DXGA01000189">
    <property type="protein sequence ID" value="HIW94615.1"/>
    <property type="molecule type" value="Genomic_DNA"/>
</dbReference>
<evidence type="ECO:0000259" key="4">
    <source>
        <dbReference type="Pfam" id="PF14018"/>
    </source>
</evidence>
<feature type="transmembrane region" description="Helical" evidence="2">
    <location>
        <begin position="201"/>
        <end position="223"/>
    </location>
</feature>
<comment type="caution">
    <text evidence="5">The sequence shown here is derived from an EMBL/GenBank/DDBJ whole genome shotgun (WGS) entry which is preliminary data.</text>
</comment>
<feature type="compositionally biased region" description="Low complexity" evidence="1">
    <location>
        <begin position="33"/>
        <end position="60"/>
    </location>
</feature>
<dbReference type="Proteomes" id="UP000824192">
    <property type="component" value="Unassembled WGS sequence"/>
</dbReference>
<name>A0A9D1RVY4_9FIRM</name>
<keyword evidence="2" id="KW-1133">Transmembrane helix</keyword>
<reference evidence="5" key="2">
    <citation type="submission" date="2021-04" db="EMBL/GenBank/DDBJ databases">
        <authorList>
            <person name="Gilroy R."/>
        </authorList>
    </citation>
    <scope>NUCLEOTIDE SEQUENCE</scope>
    <source>
        <strain evidence="5">ChiGjej6B6-1540</strain>
    </source>
</reference>
<evidence type="ECO:0000313" key="6">
    <source>
        <dbReference type="Proteomes" id="UP000824192"/>
    </source>
</evidence>
<sequence length="424" mass="45473">MFCRKCGKPVPDDSRFCSYCGCNVWEETPNPGPAGTPNGNGYANPNGAGETPAGGANSGAYPPPPSGPNPNFGGPSTPYSGLEIGLKIFAVICAVLYLINGAGNVFNILTGTFSSLIYALESLFYDPFYLVQVLLLLLIKVLNFVVYLWMCLLLILIAFKRTKENSDSLFFGLACGGVLAALLSAIHFVIIFLMIDYTNVRILTPVAGALICVGGVFALLYVLGEAPLTTIDFNDLNGTFAKMISAVADACRNLAGNVNNIPPSSASASSGAATAGNEGAQQPQPGPVYYGPRRMPTDRSLLVYILLSIITCGIYSYYFIYCLARDVNEVCRDDGQKTGGLLAFILLSFITCGIYAIYWYYSLGNRLAANAPRYGLVFQENGTTILLWYLVGWLMCGIGPFVAMHILIKNTNALCAAYNYANGL</sequence>
<reference evidence="5" key="1">
    <citation type="journal article" date="2021" name="PeerJ">
        <title>Extensive microbial diversity within the chicken gut microbiome revealed by metagenomics and culture.</title>
        <authorList>
            <person name="Gilroy R."/>
            <person name="Ravi A."/>
            <person name="Getino M."/>
            <person name="Pursley I."/>
            <person name="Horton D.L."/>
            <person name="Alikhan N.F."/>
            <person name="Baker D."/>
            <person name="Gharbi K."/>
            <person name="Hall N."/>
            <person name="Watson M."/>
            <person name="Adriaenssens E.M."/>
            <person name="Foster-Nyarko E."/>
            <person name="Jarju S."/>
            <person name="Secka A."/>
            <person name="Antonio M."/>
            <person name="Oren A."/>
            <person name="Chaudhuri R.R."/>
            <person name="La Ragione R."/>
            <person name="Hildebrand F."/>
            <person name="Pallen M.J."/>
        </authorList>
    </citation>
    <scope>NUCLEOTIDE SEQUENCE</scope>
    <source>
        <strain evidence="5">ChiGjej6B6-1540</strain>
    </source>
</reference>
<gene>
    <name evidence="5" type="ORF">H9868_08790</name>
</gene>
<evidence type="ECO:0000259" key="3">
    <source>
        <dbReference type="Pfam" id="PF13240"/>
    </source>
</evidence>
<keyword evidence="2" id="KW-0812">Transmembrane</keyword>
<feature type="transmembrane region" description="Helical" evidence="2">
    <location>
        <begin position="341"/>
        <end position="361"/>
    </location>
</feature>
<feature type="transmembrane region" description="Helical" evidence="2">
    <location>
        <begin position="169"/>
        <end position="195"/>
    </location>
</feature>
<evidence type="ECO:0000256" key="1">
    <source>
        <dbReference type="SAM" id="MobiDB-lite"/>
    </source>
</evidence>
<feature type="transmembrane region" description="Helical" evidence="2">
    <location>
        <begin position="88"/>
        <end position="109"/>
    </location>
</feature>
<feature type="transmembrane region" description="Helical" evidence="2">
    <location>
        <begin position="382"/>
        <end position="408"/>
    </location>
</feature>
<dbReference type="InterPro" id="IPR025328">
    <property type="entry name" value="DUF4234"/>
</dbReference>
<keyword evidence="2" id="KW-0472">Membrane</keyword>
<evidence type="ECO:0000313" key="5">
    <source>
        <dbReference type="EMBL" id="HIW94615.1"/>
    </source>
</evidence>
<organism evidence="5 6">
    <name type="scientific">Candidatus Flavonifractor merdipullorum</name>
    <dbReference type="NCBI Taxonomy" id="2838590"/>
    <lineage>
        <taxon>Bacteria</taxon>
        <taxon>Bacillati</taxon>
        <taxon>Bacillota</taxon>
        <taxon>Clostridia</taxon>
        <taxon>Eubacteriales</taxon>
        <taxon>Oscillospiraceae</taxon>
        <taxon>Flavonifractor</taxon>
    </lineage>
</organism>
<dbReference type="InterPro" id="IPR026870">
    <property type="entry name" value="Zinc_ribbon_dom"/>
</dbReference>
<protein>
    <submittedName>
        <fullName evidence="5">DUF4234 domain-containing protein</fullName>
    </submittedName>
</protein>
<dbReference type="AlphaFoldDB" id="A0A9D1RVY4"/>
<feature type="transmembrane region" description="Helical" evidence="2">
    <location>
        <begin position="301"/>
        <end position="321"/>
    </location>
</feature>
<evidence type="ECO:0000256" key="2">
    <source>
        <dbReference type="SAM" id="Phobius"/>
    </source>
</evidence>
<dbReference type="Pfam" id="PF14018">
    <property type="entry name" value="DUF4234"/>
    <property type="match status" value="1"/>
</dbReference>
<feature type="transmembrane region" description="Helical" evidence="2">
    <location>
        <begin position="129"/>
        <end position="157"/>
    </location>
</feature>
<feature type="region of interest" description="Disordered" evidence="1">
    <location>
        <begin position="33"/>
        <end position="72"/>
    </location>
</feature>
<feature type="domain" description="DUF4234" evidence="4">
    <location>
        <begin position="299"/>
        <end position="368"/>
    </location>
</feature>
<accession>A0A9D1RVY4</accession>
<feature type="region of interest" description="Disordered" evidence="1">
    <location>
        <begin position="266"/>
        <end position="289"/>
    </location>
</feature>
<dbReference type="Pfam" id="PF13240">
    <property type="entry name" value="Zn_Ribbon_1"/>
    <property type="match status" value="1"/>
</dbReference>